<accession>A0ABR3FE59</accession>
<proteinExistence type="predicted"/>
<feature type="region of interest" description="Disordered" evidence="1">
    <location>
        <begin position="431"/>
        <end position="453"/>
    </location>
</feature>
<feature type="signal peptide" evidence="3">
    <location>
        <begin position="1"/>
        <end position="22"/>
    </location>
</feature>
<keyword evidence="2" id="KW-1133">Transmembrane helix</keyword>
<name>A0ABR3FE59_9AGAR</name>
<keyword evidence="2" id="KW-0812">Transmembrane</keyword>
<protein>
    <submittedName>
        <fullName evidence="4">Uncharacterized protein</fullName>
    </submittedName>
</protein>
<evidence type="ECO:0000313" key="5">
    <source>
        <dbReference type="Proteomes" id="UP001465976"/>
    </source>
</evidence>
<sequence>MFILFGTTCATALLTPVFLTRAYQIQEVTVSRTISISPKTIRGHHLRNFARPSIQAAAMGPWVLKASVLDIYNSSLFTPPSQPRDASSQPLGFFFANDIGNANATLSGLHLNGSCVPMSPADIHSTGLDVDTMGADTSQALKQFCKSNIPHFQGDSRTPIVTDFNLQLPEPAFLHVLLQACSNVTGASSDTSQIQNVGYFYYRYTVDPDQVPERGLIRCLSNFTTGFANVSGLDRTYTEFRRQSLFEVNSTQGSTQTTVADIDPMYLTFDAMSYTLNTTTAGYTLQDGLITAGLGFTYVENGDRPYIASPSAKDIASNLWGAIVHSVAAVGVLSKDDNTGALNATVTAPIAVYTRSRPEALGAYVLLALWLALIIGITAWGYRRTFSHNLNSYVAAELIARERGLLEDVPIGGAGDNSNLRKQFKPLDLQTEENGKMGLESEKLRRSETGSSY</sequence>
<evidence type="ECO:0000256" key="2">
    <source>
        <dbReference type="SAM" id="Phobius"/>
    </source>
</evidence>
<keyword evidence="5" id="KW-1185">Reference proteome</keyword>
<dbReference type="EMBL" id="JBAHYK010000488">
    <property type="protein sequence ID" value="KAL0573567.1"/>
    <property type="molecule type" value="Genomic_DNA"/>
</dbReference>
<evidence type="ECO:0000256" key="1">
    <source>
        <dbReference type="SAM" id="MobiDB-lite"/>
    </source>
</evidence>
<reference evidence="4 5" key="1">
    <citation type="submission" date="2024-02" db="EMBL/GenBank/DDBJ databases">
        <title>A draft genome for the cacao thread blight pathogen Marasmius crinis-equi.</title>
        <authorList>
            <person name="Cohen S.P."/>
            <person name="Baruah I.K."/>
            <person name="Amoako-Attah I."/>
            <person name="Bukari Y."/>
            <person name="Meinhardt L.W."/>
            <person name="Bailey B.A."/>
        </authorList>
    </citation>
    <scope>NUCLEOTIDE SEQUENCE [LARGE SCALE GENOMIC DNA]</scope>
    <source>
        <strain evidence="4 5">GH-76</strain>
    </source>
</reference>
<keyword evidence="3" id="KW-0732">Signal</keyword>
<evidence type="ECO:0000256" key="3">
    <source>
        <dbReference type="SAM" id="SignalP"/>
    </source>
</evidence>
<feature type="transmembrane region" description="Helical" evidence="2">
    <location>
        <begin position="361"/>
        <end position="382"/>
    </location>
</feature>
<dbReference type="Proteomes" id="UP001465976">
    <property type="component" value="Unassembled WGS sequence"/>
</dbReference>
<evidence type="ECO:0000313" key="4">
    <source>
        <dbReference type="EMBL" id="KAL0573567.1"/>
    </source>
</evidence>
<feature type="chain" id="PRO_5047484628" evidence="3">
    <location>
        <begin position="23"/>
        <end position="453"/>
    </location>
</feature>
<comment type="caution">
    <text evidence="4">The sequence shown here is derived from an EMBL/GenBank/DDBJ whole genome shotgun (WGS) entry which is preliminary data.</text>
</comment>
<organism evidence="4 5">
    <name type="scientific">Marasmius crinis-equi</name>
    <dbReference type="NCBI Taxonomy" id="585013"/>
    <lineage>
        <taxon>Eukaryota</taxon>
        <taxon>Fungi</taxon>
        <taxon>Dikarya</taxon>
        <taxon>Basidiomycota</taxon>
        <taxon>Agaricomycotina</taxon>
        <taxon>Agaricomycetes</taxon>
        <taxon>Agaricomycetidae</taxon>
        <taxon>Agaricales</taxon>
        <taxon>Marasmiineae</taxon>
        <taxon>Marasmiaceae</taxon>
        <taxon>Marasmius</taxon>
    </lineage>
</organism>
<gene>
    <name evidence="4" type="ORF">V5O48_008381</name>
</gene>
<keyword evidence="2" id="KW-0472">Membrane</keyword>
<feature type="compositionally biased region" description="Basic and acidic residues" evidence="1">
    <location>
        <begin position="433"/>
        <end position="453"/>
    </location>
</feature>